<evidence type="ECO:0000313" key="1">
    <source>
        <dbReference type="EMBL" id="CAK0871932.1"/>
    </source>
</evidence>
<reference evidence="1" key="1">
    <citation type="submission" date="2023-10" db="EMBL/GenBank/DDBJ databases">
        <authorList>
            <person name="Chen Y."/>
            <person name="Shah S."/>
            <person name="Dougan E. K."/>
            <person name="Thang M."/>
            <person name="Chan C."/>
        </authorList>
    </citation>
    <scope>NUCLEOTIDE SEQUENCE [LARGE SCALE GENOMIC DNA]</scope>
</reference>
<comment type="caution">
    <text evidence="1">The sequence shown here is derived from an EMBL/GenBank/DDBJ whole genome shotgun (WGS) entry which is preliminary data.</text>
</comment>
<name>A0ABN9VI68_9DINO</name>
<protein>
    <submittedName>
        <fullName evidence="1">Uncharacterized protein</fullName>
    </submittedName>
</protein>
<proteinExistence type="predicted"/>
<dbReference type="Proteomes" id="UP001189429">
    <property type="component" value="Unassembled WGS sequence"/>
</dbReference>
<gene>
    <name evidence="1" type="ORF">PCOR1329_LOCUS57579</name>
</gene>
<dbReference type="EMBL" id="CAUYUJ010017117">
    <property type="protein sequence ID" value="CAK0871932.1"/>
    <property type="molecule type" value="Genomic_DNA"/>
</dbReference>
<organism evidence="1 2">
    <name type="scientific">Prorocentrum cordatum</name>
    <dbReference type="NCBI Taxonomy" id="2364126"/>
    <lineage>
        <taxon>Eukaryota</taxon>
        <taxon>Sar</taxon>
        <taxon>Alveolata</taxon>
        <taxon>Dinophyceae</taxon>
        <taxon>Prorocentrales</taxon>
        <taxon>Prorocentraceae</taxon>
        <taxon>Prorocentrum</taxon>
    </lineage>
</organism>
<evidence type="ECO:0000313" key="2">
    <source>
        <dbReference type="Proteomes" id="UP001189429"/>
    </source>
</evidence>
<sequence length="121" mass="12472">MSTAVGDDIVITGNVAIQTLRHPLETTVWVNGFAAFLIEVPVATLAGNVAAGSADTGFMIRPSLEACEMMNEAVACMTGFFILRASSVGCDSSELNGVRADCDSSGSGFLSTFWASDGRGG</sequence>
<accession>A0ABN9VI68</accession>
<keyword evidence="2" id="KW-1185">Reference proteome</keyword>